<reference evidence="2" key="1">
    <citation type="journal article" date="2020" name="Phytopathology">
        <title>Genome Sequence Resources of Colletotrichum truncatum, C. plurivorum, C. musicola, and C. sojae: Four Species Pathogenic to Soybean (Glycine max).</title>
        <authorList>
            <person name="Rogerio F."/>
            <person name="Boufleur T.R."/>
            <person name="Ciampi-Guillardi M."/>
            <person name="Sukno S.A."/>
            <person name="Thon M.R."/>
            <person name="Massola Junior N.S."/>
            <person name="Baroncelli R."/>
        </authorList>
    </citation>
    <scope>NUCLEOTIDE SEQUENCE</scope>
    <source>
        <strain evidence="2">LFN0074</strain>
    </source>
</reference>
<name>A0A8H6KVI0_9PEZI</name>
<organism evidence="2 3">
    <name type="scientific">Colletotrichum musicola</name>
    <dbReference type="NCBI Taxonomy" id="2175873"/>
    <lineage>
        <taxon>Eukaryota</taxon>
        <taxon>Fungi</taxon>
        <taxon>Dikarya</taxon>
        <taxon>Ascomycota</taxon>
        <taxon>Pezizomycotina</taxon>
        <taxon>Sordariomycetes</taxon>
        <taxon>Hypocreomycetidae</taxon>
        <taxon>Glomerellales</taxon>
        <taxon>Glomerellaceae</taxon>
        <taxon>Colletotrichum</taxon>
        <taxon>Colletotrichum orchidearum species complex</taxon>
    </lineage>
</organism>
<feature type="compositionally biased region" description="Polar residues" evidence="1">
    <location>
        <begin position="57"/>
        <end position="67"/>
    </location>
</feature>
<evidence type="ECO:0000313" key="2">
    <source>
        <dbReference type="EMBL" id="KAF6838026.1"/>
    </source>
</evidence>
<gene>
    <name evidence="2" type="ORF">CMUS01_04799</name>
</gene>
<dbReference type="EMBL" id="WIGM01000134">
    <property type="protein sequence ID" value="KAF6838026.1"/>
    <property type="molecule type" value="Genomic_DNA"/>
</dbReference>
<keyword evidence="3" id="KW-1185">Reference proteome</keyword>
<feature type="compositionally biased region" description="Low complexity" evidence="1">
    <location>
        <begin position="68"/>
        <end position="85"/>
    </location>
</feature>
<protein>
    <submittedName>
        <fullName evidence="2">Uncharacterized protein</fullName>
    </submittedName>
</protein>
<sequence length="106" mass="11413">MLLSFPEPPYVADANSPRLSELERKSKGKGKGKSKSKRQHTGRRRYAGPAAIRDESASNSIIASPDNQPVAAGVAQASGSSSPVASDSEARLLHFWSPRWLLLKAK</sequence>
<evidence type="ECO:0000313" key="3">
    <source>
        <dbReference type="Proteomes" id="UP000639643"/>
    </source>
</evidence>
<evidence type="ECO:0000256" key="1">
    <source>
        <dbReference type="SAM" id="MobiDB-lite"/>
    </source>
</evidence>
<dbReference type="AlphaFoldDB" id="A0A8H6KVI0"/>
<proteinExistence type="predicted"/>
<feature type="compositionally biased region" description="Basic residues" evidence="1">
    <location>
        <begin position="26"/>
        <end position="46"/>
    </location>
</feature>
<dbReference type="Proteomes" id="UP000639643">
    <property type="component" value="Unassembled WGS sequence"/>
</dbReference>
<accession>A0A8H6KVI0</accession>
<feature type="region of interest" description="Disordered" evidence="1">
    <location>
        <begin position="1"/>
        <end position="85"/>
    </location>
</feature>
<comment type="caution">
    <text evidence="2">The sequence shown here is derived from an EMBL/GenBank/DDBJ whole genome shotgun (WGS) entry which is preliminary data.</text>
</comment>